<evidence type="ECO:0000313" key="1">
    <source>
        <dbReference type="EMBL" id="KKI65330.1"/>
    </source>
</evidence>
<reference evidence="1 2" key="1">
    <citation type="submission" date="2015-03" db="EMBL/GenBank/DDBJ databases">
        <title>Genome Assembly of Staphylococcus cohnii subsp. cohnii strain G22B2.</title>
        <authorList>
            <person name="Nair G."/>
            <person name="Kaur G."/>
            <person name="Khatri I."/>
            <person name="Singh N.K."/>
            <person name="Sathyabama S."/>
            <person name="Maurya S.K."/>
            <person name="Subramanian S."/>
            <person name="Agrewala J.N."/>
            <person name="Mayilraj S."/>
        </authorList>
    </citation>
    <scope>NUCLEOTIDE SEQUENCE [LARGE SCALE GENOMIC DNA]</scope>
    <source>
        <strain evidence="1 2">G22B2</strain>
    </source>
</reference>
<sequence length="39" mass="4443">MCFGKTLNVTGQAEAYRLKPSLKKASQQYEVLNKKEALR</sequence>
<name>A0A0M2P514_STACC</name>
<gene>
    <name evidence="1" type="ORF">UF66_1287</name>
</gene>
<protein>
    <submittedName>
        <fullName evidence="1">Uncharacterized protein</fullName>
    </submittedName>
</protein>
<dbReference type="AlphaFoldDB" id="A0A0M2P514"/>
<proteinExistence type="predicted"/>
<evidence type="ECO:0000313" key="2">
    <source>
        <dbReference type="Proteomes" id="UP000034455"/>
    </source>
</evidence>
<accession>A0A0M2P514</accession>
<comment type="caution">
    <text evidence="1">The sequence shown here is derived from an EMBL/GenBank/DDBJ whole genome shotgun (WGS) entry which is preliminary data.</text>
</comment>
<dbReference type="PATRIC" id="fig|74704.6.peg.1321"/>
<organism evidence="1 2">
    <name type="scientific">Staphylococcus cohnii subsp. cohnii</name>
    <dbReference type="NCBI Taxonomy" id="74704"/>
    <lineage>
        <taxon>Bacteria</taxon>
        <taxon>Bacillati</taxon>
        <taxon>Bacillota</taxon>
        <taxon>Bacilli</taxon>
        <taxon>Bacillales</taxon>
        <taxon>Staphylococcaceae</taxon>
        <taxon>Staphylococcus</taxon>
        <taxon>Staphylococcus cohnii species complex</taxon>
    </lineage>
</organism>
<dbReference type="Proteomes" id="UP000034455">
    <property type="component" value="Unassembled WGS sequence"/>
</dbReference>
<dbReference type="EMBL" id="LAKJ01000002">
    <property type="protein sequence ID" value="KKI65330.1"/>
    <property type="molecule type" value="Genomic_DNA"/>
</dbReference>